<feature type="transmembrane region" description="Helical" evidence="7">
    <location>
        <begin position="77"/>
        <end position="94"/>
    </location>
</feature>
<feature type="transmembrane region" description="Helical" evidence="7">
    <location>
        <begin position="365"/>
        <end position="384"/>
    </location>
</feature>
<evidence type="ECO:0000256" key="5">
    <source>
        <dbReference type="ARBA" id="ARBA00022989"/>
    </source>
</evidence>
<comment type="subcellular location">
    <subcellularLocation>
        <location evidence="1">Cell membrane</location>
        <topology evidence="1">Multi-pass membrane protein</topology>
    </subcellularLocation>
</comment>
<keyword evidence="2" id="KW-0813">Transport</keyword>
<feature type="domain" description="Major facilitator superfamily (MFS) profile" evidence="8">
    <location>
        <begin position="7"/>
        <end position="390"/>
    </location>
</feature>
<evidence type="ECO:0000256" key="2">
    <source>
        <dbReference type="ARBA" id="ARBA00022448"/>
    </source>
</evidence>
<evidence type="ECO:0000256" key="3">
    <source>
        <dbReference type="ARBA" id="ARBA00022475"/>
    </source>
</evidence>
<name>A0ABU6AAY7_9PSEU</name>
<keyword evidence="3" id="KW-1003">Cell membrane</keyword>
<evidence type="ECO:0000256" key="4">
    <source>
        <dbReference type="ARBA" id="ARBA00022692"/>
    </source>
</evidence>
<dbReference type="InterPro" id="IPR020846">
    <property type="entry name" value="MFS_dom"/>
</dbReference>
<evidence type="ECO:0000256" key="1">
    <source>
        <dbReference type="ARBA" id="ARBA00004651"/>
    </source>
</evidence>
<dbReference type="InterPro" id="IPR011701">
    <property type="entry name" value="MFS"/>
</dbReference>
<dbReference type="PROSITE" id="PS50850">
    <property type="entry name" value="MFS"/>
    <property type="match status" value="1"/>
</dbReference>
<organism evidence="9 10">
    <name type="scientific">Saccharopolyspora mangrovi</name>
    <dbReference type="NCBI Taxonomy" id="3082379"/>
    <lineage>
        <taxon>Bacteria</taxon>
        <taxon>Bacillati</taxon>
        <taxon>Actinomycetota</taxon>
        <taxon>Actinomycetes</taxon>
        <taxon>Pseudonocardiales</taxon>
        <taxon>Pseudonocardiaceae</taxon>
        <taxon>Saccharopolyspora</taxon>
    </lineage>
</organism>
<keyword evidence="10" id="KW-1185">Reference proteome</keyword>
<dbReference type="Pfam" id="PF07690">
    <property type="entry name" value="MFS_1"/>
    <property type="match status" value="1"/>
</dbReference>
<feature type="transmembrane region" description="Helical" evidence="7">
    <location>
        <begin position="134"/>
        <end position="156"/>
    </location>
</feature>
<proteinExistence type="predicted"/>
<feature type="transmembrane region" description="Helical" evidence="7">
    <location>
        <begin position="212"/>
        <end position="233"/>
    </location>
</feature>
<evidence type="ECO:0000313" key="10">
    <source>
        <dbReference type="Proteomes" id="UP001327093"/>
    </source>
</evidence>
<sequence length="412" mass="41939">MFSPGRTYPVLCLGQFAATAGLTIVVPLLPFYLAGIGTPRSEIPWWTAVSVAAPAVVQLVSGPLWGWVGDRFGHKAMVVRAHAGLGLAIALMALADTPEQFLACRLLQGACGGVVSATASYASAAASTDRRGRALGMLFGATAAGSLLGPLVGGLLATRLGFGPLFAAVAAMLALSSVLAAVSLVEPPAQRRERSSPRAVAALLLRRRESRLMLLAGFAAQAAIYALVVVFAPQVERISGSVATAAVWVGVLQAVTWTASCAGSPWWGRRNDHRPAQAGFAVAAACCAVAVALQGVVPVELLVPLRVVQGFCFAALLQSVLHVSSGQVPERGSGTAFGFSTGVLDLGQVFGPLAGAALAVLLPPAVVFSLIGALLGVAALLAVLGRPTSGAEVPAGTSLPHGPVEIDEKVLR</sequence>
<comment type="caution">
    <text evidence="9">The sequence shown here is derived from an EMBL/GenBank/DDBJ whole genome shotgun (WGS) entry which is preliminary data.</text>
</comment>
<feature type="transmembrane region" description="Helical" evidence="7">
    <location>
        <begin position="279"/>
        <end position="297"/>
    </location>
</feature>
<accession>A0ABU6AAY7</accession>
<evidence type="ECO:0000313" key="9">
    <source>
        <dbReference type="EMBL" id="MEB3368627.1"/>
    </source>
</evidence>
<dbReference type="PANTHER" id="PTHR43414">
    <property type="entry name" value="MULTIDRUG RESISTANCE PROTEIN MDTG"/>
    <property type="match status" value="1"/>
</dbReference>
<dbReference type="EMBL" id="JAWLNX010000008">
    <property type="protein sequence ID" value="MEB3368627.1"/>
    <property type="molecule type" value="Genomic_DNA"/>
</dbReference>
<dbReference type="SUPFAM" id="SSF103473">
    <property type="entry name" value="MFS general substrate transporter"/>
    <property type="match status" value="1"/>
</dbReference>
<protein>
    <submittedName>
        <fullName evidence="9">MFS transporter</fullName>
    </submittedName>
</protein>
<evidence type="ECO:0000259" key="8">
    <source>
        <dbReference type="PROSITE" id="PS50850"/>
    </source>
</evidence>
<dbReference type="Gene3D" id="1.20.1250.20">
    <property type="entry name" value="MFS general substrate transporter like domains"/>
    <property type="match status" value="1"/>
</dbReference>
<dbReference type="Proteomes" id="UP001327093">
    <property type="component" value="Unassembled WGS sequence"/>
</dbReference>
<evidence type="ECO:0000256" key="6">
    <source>
        <dbReference type="ARBA" id="ARBA00023136"/>
    </source>
</evidence>
<keyword evidence="4 7" id="KW-0812">Transmembrane</keyword>
<dbReference type="InterPro" id="IPR001958">
    <property type="entry name" value="Tet-R_TetA/multi-R_MdtG-like"/>
</dbReference>
<keyword evidence="5 7" id="KW-1133">Transmembrane helix</keyword>
<feature type="transmembrane region" description="Helical" evidence="7">
    <location>
        <begin position="245"/>
        <end position="267"/>
    </location>
</feature>
<gene>
    <name evidence="9" type="ORF">R4I43_14560</name>
</gene>
<dbReference type="RefSeq" id="WP_324266167.1">
    <property type="nucleotide sequence ID" value="NZ_JAWLNX010000008.1"/>
</dbReference>
<keyword evidence="6 7" id="KW-0472">Membrane</keyword>
<feature type="transmembrane region" description="Helical" evidence="7">
    <location>
        <begin position="12"/>
        <end position="33"/>
    </location>
</feature>
<dbReference type="PANTHER" id="PTHR43414:SF6">
    <property type="entry name" value="MULTIDRUG RESISTANCE PROTEIN MDTG"/>
    <property type="match status" value="1"/>
</dbReference>
<reference evidence="9 10" key="1">
    <citation type="submission" date="2023-10" db="EMBL/GenBank/DDBJ databases">
        <title>Saccharopolyspora sp. nov., isolated from mangrove soil.</title>
        <authorList>
            <person name="Lu Y."/>
            <person name="Liu W."/>
        </authorList>
    </citation>
    <scope>NUCLEOTIDE SEQUENCE [LARGE SCALE GENOMIC DNA]</scope>
    <source>
        <strain evidence="9 10">S2-29</strain>
    </source>
</reference>
<dbReference type="InterPro" id="IPR036259">
    <property type="entry name" value="MFS_trans_sf"/>
</dbReference>
<feature type="transmembrane region" description="Helical" evidence="7">
    <location>
        <begin position="45"/>
        <end position="65"/>
    </location>
</feature>
<evidence type="ECO:0000256" key="7">
    <source>
        <dbReference type="SAM" id="Phobius"/>
    </source>
</evidence>
<dbReference type="PRINTS" id="PR01035">
    <property type="entry name" value="TCRTETA"/>
</dbReference>
<feature type="transmembrane region" description="Helical" evidence="7">
    <location>
        <begin position="162"/>
        <end position="185"/>
    </location>
</feature>